<keyword evidence="1" id="KW-0472">Membrane</keyword>
<dbReference type="AlphaFoldDB" id="A0A840RWH0"/>
<dbReference type="Proteomes" id="UP000571084">
    <property type="component" value="Unassembled WGS sequence"/>
</dbReference>
<accession>A0A840RWH0</accession>
<comment type="caution">
    <text evidence="2">The sequence shown here is derived from an EMBL/GenBank/DDBJ whole genome shotgun (WGS) entry which is preliminary data.</text>
</comment>
<proteinExistence type="predicted"/>
<keyword evidence="1" id="KW-0812">Transmembrane</keyword>
<keyword evidence="3" id="KW-1185">Reference proteome</keyword>
<evidence type="ECO:0000256" key="1">
    <source>
        <dbReference type="SAM" id="Phobius"/>
    </source>
</evidence>
<feature type="transmembrane region" description="Helical" evidence="1">
    <location>
        <begin position="6"/>
        <end position="22"/>
    </location>
</feature>
<dbReference type="EMBL" id="JACHHQ010000005">
    <property type="protein sequence ID" value="MBB5200810.1"/>
    <property type="molecule type" value="Genomic_DNA"/>
</dbReference>
<protein>
    <submittedName>
        <fullName evidence="2">Uncharacterized protein</fullName>
    </submittedName>
</protein>
<gene>
    <name evidence="2" type="ORF">HNR39_002652</name>
</gene>
<evidence type="ECO:0000313" key="3">
    <source>
        <dbReference type="Proteomes" id="UP000571084"/>
    </source>
</evidence>
<name>A0A840RWH0_9BURK</name>
<reference evidence="2 3" key="1">
    <citation type="submission" date="2020-08" db="EMBL/GenBank/DDBJ databases">
        <title>Genomic Encyclopedia of Type Strains, Phase IV (KMG-IV): sequencing the most valuable type-strain genomes for metagenomic binning, comparative biology and taxonomic classification.</title>
        <authorList>
            <person name="Goeker M."/>
        </authorList>
    </citation>
    <scope>NUCLEOTIDE SEQUENCE [LARGE SCALE GENOMIC DNA]</scope>
    <source>
        <strain evidence="2 3">DSM 23240</strain>
    </source>
</reference>
<organism evidence="2 3">
    <name type="scientific">Glaciimonas immobilis</name>
    <dbReference type="NCBI Taxonomy" id="728004"/>
    <lineage>
        <taxon>Bacteria</taxon>
        <taxon>Pseudomonadati</taxon>
        <taxon>Pseudomonadota</taxon>
        <taxon>Betaproteobacteria</taxon>
        <taxon>Burkholderiales</taxon>
        <taxon>Oxalobacteraceae</taxon>
        <taxon>Glaciimonas</taxon>
    </lineage>
</organism>
<keyword evidence="1" id="KW-1133">Transmembrane helix</keyword>
<evidence type="ECO:0000313" key="2">
    <source>
        <dbReference type="EMBL" id="MBB5200810.1"/>
    </source>
</evidence>
<sequence length="156" mass="17472">MSDSDFGGVVLVAVIVLAVVLYPRSPSINFSGDELGCVENSIEPPMDCIRQGIAQELTVKTNPFSGSCLISTKWRGIPRPEKFGALDFVDKDNWKCSLPKSLLDFQSITNMSDGEFSISVLDRRSSSSIDRTELMRTDTIIGGLKHYWCVFYYYMH</sequence>